<comment type="caution">
    <text evidence="2">The sequence shown here is derived from an EMBL/GenBank/DDBJ whole genome shotgun (WGS) entry which is preliminary data.</text>
</comment>
<dbReference type="EMBL" id="BMMQ01000010">
    <property type="protein sequence ID" value="GGO66691.1"/>
    <property type="molecule type" value="Genomic_DNA"/>
</dbReference>
<evidence type="ECO:0000256" key="1">
    <source>
        <dbReference type="SAM" id="MobiDB-lite"/>
    </source>
</evidence>
<protein>
    <submittedName>
        <fullName evidence="2">Uncharacterized protein</fullName>
    </submittedName>
</protein>
<reference evidence="3" key="1">
    <citation type="journal article" date="2019" name="Int. J. Syst. Evol. Microbiol.">
        <title>The Global Catalogue of Microorganisms (GCM) 10K type strain sequencing project: providing services to taxonomists for standard genome sequencing and annotation.</title>
        <authorList>
            <consortium name="The Broad Institute Genomics Platform"/>
            <consortium name="The Broad Institute Genome Sequencing Center for Infectious Disease"/>
            <person name="Wu L."/>
            <person name="Ma J."/>
        </authorList>
    </citation>
    <scope>NUCLEOTIDE SEQUENCE [LARGE SCALE GENOMIC DNA]</scope>
    <source>
        <strain evidence="3">CGMCC 4.7181</strain>
    </source>
</reference>
<dbReference type="Proteomes" id="UP000638043">
    <property type="component" value="Unassembled WGS sequence"/>
</dbReference>
<sequence length="110" mass="11206">MRTQPSAIATAASAAVADPFRLSGAITMVRGEVMGLSCRIPRNALTAREAGGAAVTEIGEITRLGRFAGIPPTFVISPTSARAYRGNGTSMIADPPPSAASSSARDCART</sequence>
<accession>A0ABQ2N5W5</accession>
<organism evidence="2 3">
    <name type="scientific">Microbacterium nanhaiense</name>
    <dbReference type="NCBI Taxonomy" id="1301026"/>
    <lineage>
        <taxon>Bacteria</taxon>
        <taxon>Bacillati</taxon>
        <taxon>Actinomycetota</taxon>
        <taxon>Actinomycetes</taxon>
        <taxon>Micrococcales</taxon>
        <taxon>Microbacteriaceae</taxon>
        <taxon>Microbacterium</taxon>
    </lineage>
</organism>
<evidence type="ECO:0000313" key="3">
    <source>
        <dbReference type="Proteomes" id="UP000638043"/>
    </source>
</evidence>
<gene>
    <name evidence="2" type="ORF">GCM10010910_26700</name>
</gene>
<evidence type="ECO:0000313" key="2">
    <source>
        <dbReference type="EMBL" id="GGO66691.1"/>
    </source>
</evidence>
<name>A0ABQ2N5W5_9MICO</name>
<keyword evidence="3" id="KW-1185">Reference proteome</keyword>
<feature type="region of interest" description="Disordered" evidence="1">
    <location>
        <begin position="87"/>
        <end position="110"/>
    </location>
</feature>
<proteinExistence type="predicted"/>